<organism evidence="1 2">
    <name type="scientific">Laetiporus sulphureus 93-53</name>
    <dbReference type="NCBI Taxonomy" id="1314785"/>
    <lineage>
        <taxon>Eukaryota</taxon>
        <taxon>Fungi</taxon>
        <taxon>Dikarya</taxon>
        <taxon>Basidiomycota</taxon>
        <taxon>Agaricomycotina</taxon>
        <taxon>Agaricomycetes</taxon>
        <taxon>Polyporales</taxon>
        <taxon>Laetiporus</taxon>
    </lineage>
</organism>
<evidence type="ECO:0008006" key="3">
    <source>
        <dbReference type="Google" id="ProtNLM"/>
    </source>
</evidence>
<evidence type="ECO:0000313" key="2">
    <source>
        <dbReference type="Proteomes" id="UP000076871"/>
    </source>
</evidence>
<dbReference type="EMBL" id="KV427619">
    <property type="protein sequence ID" value="KZT07471.1"/>
    <property type="molecule type" value="Genomic_DNA"/>
</dbReference>
<dbReference type="GeneID" id="63824015"/>
<protein>
    <recommendedName>
        <fullName evidence="3">Ricin B lectin domain-containing protein</fullName>
    </recommendedName>
</protein>
<dbReference type="RefSeq" id="XP_040765211.1">
    <property type="nucleotide sequence ID" value="XM_040906986.1"/>
</dbReference>
<name>A0A165EP52_9APHY</name>
<evidence type="ECO:0000313" key="1">
    <source>
        <dbReference type="EMBL" id="KZT07471.1"/>
    </source>
</evidence>
<dbReference type="OrthoDB" id="2801328at2759"/>
<dbReference type="AlphaFoldDB" id="A0A165EP52"/>
<keyword evidence="2" id="KW-1185">Reference proteome</keyword>
<sequence length="196" mass="21364">MSSFIEIDPSGLSGFTITNQLYDVVAPDRNAAGILASGSTLTPVVVTVGAQAPVFRLEKLDNGAYHILLSGLEGVPRLVVASQKKLYAQEDTLGDSTDLNQEWEVLSTAREGTSTDDAHMKGVYMIAVRGQPRMVWTLRDGATGTQVEVLDIFTANGPDSVLDESIPPATAATRGSEPIWKPRRWLWHIRPSKQRF</sequence>
<dbReference type="Proteomes" id="UP000076871">
    <property type="component" value="Unassembled WGS sequence"/>
</dbReference>
<proteinExistence type="predicted"/>
<reference evidence="1 2" key="1">
    <citation type="journal article" date="2016" name="Mol. Biol. Evol.">
        <title>Comparative Genomics of Early-Diverging Mushroom-Forming Fungi Provides Insights into the Origins of Lignocellulose Decay Capabilities.</title>
        <authorList>
            <person name="Nagy L.G."/>
            <person name="Riley R."/>
            <person name="Tritt A."/>
            <person name="Adam C."/>
            <person name="Daum C."/>
            <person name="Floudas D."/>
            <person name="Sun H."/>
            <person name="Yadav J.S."/>
            <person name="Pangilinan J."/>
            <person name="Larsson K.H."/>
            <person name="Matsuura K."/>
            <person name="Barry K."/>
            <person name="Labutti K."/>
            <person name="Kuo R."/>
            <person name="Ohm R.A."/>
            <person name="Bhattacharya S.S."/>
            <person name="Shirouzu T."/>
            <person name="Yoshinaga Y."/>
            <person name="Martin F.M."/>
            <person name="Grigoriev I.V."/>
            <person name="Hibbett D.S."/>
        </authorList>
    </citation>
    <scope>NUCLEOTIDE SEQUENCE [LARGE SCALE GENOMIC DNA]</scope>
    <source>
        <strain evidence="1 2">93-53</strain>
    </source>
</reference>
<accession>A0A165EP52</accession>
<gene>
    <name evidence="1" type="ORF">LAESUDRAFT_713572</name>
</gene>
<dbReference type="InParanoid" id="A0A165EP52"/>